<reference evidence="1" key="1">
    <citation type="submission" date="2019-06" db="EMBL/GenBank/DDBJ databases">
        <authorList>
            <person name="Le Quere A."/>
            <person name="Colella S."/>
        </authorList>
    </citation>
    <scope>NUCLEOTIDE SEQUENCE</scope>
    <source>
        <strain evidence="1">EmedicaeMD41</strain>
    </source>
</reference>
<organism evidence="1">
    <name type="scientific">Sinorhizobium medicae</name>
    <dbReference type="NCBI Taxonomy" id="110321"/>
    <lineage>
        <taxon>Bacteria</taxon>
        <taxon>Pseudomonadati</taxon>
        <taxon>Pseudomonadota</taxon>
        <taxon>Alphaproteobacteria</taxon>
        <taxon>Hyphomicrobiales</taxon>
        <taxon>Rhizobiaceae</taxon>
        <taxon>Sinorhizobium/Ensifer group</taxon>
        <taxon>Sinorhizobium</taxon>
    </lineage>
</organism>
<dbReference type="AlphaFoldDB" id="A0A508WWX8"/>
<dbReference type="EMBL" id="CABFNB010000040">
    <property type="protein sequence ID" value="VTZ60173.1"/>
    <property type="molecule type" value="Genomic_DNA"/>
</dbReference>
<evidence type="ECO:0000313" key="1">
    <source>
        <dbReference type="EMBL" id="VTZ60173.1"/>
    </source>
</evidence>
<proteinExistence type="predicted"/>
<sequence length="35" mass="3929">MPGPGDHLIFVRITAYSGIMSNGERTTQIEETYLM</sequence>
<gene>
    <name evidence="1" type="ORF">EMEDMD4_1340019</name>
</gene>
<accession>A0A508WWX8</accession>
<protein>
    <submittedName>
        <fullName evidence="1">Uncharacterized protein</fullName>
    </submittedName>
</protein>
<name>A0A508WWX8_9HYPH</name>
<dbReference type="Proteomes" id="UP000507954">
    <property type="component" value="Unassembled WGS sequence"/>
</dbReference>